<keyword evidence="2" id="KW-1185">Reference proteome</keyword>
<dbReference type="RefSeq" id="WP_043530607.1">
    <property type="nucleotide sequence ID" value="NZ_BAABKU010000010.1"/>
</dbReference>
<dbReference type="eggNOG" id="ENOG50324J5">
    <property type="taxonomic scope" value="Bacteria"/>
</dbReference>
<comment type="caution">
    <text evidence="1">The sequence shown here is derived from an EMBL/GenBank/DDBJ whole genome shotgun (WGS) entry which is preliminary data.</text>
</comment>
<gene>
    <name evidence="1" type="ORF">MB27_31315</name>
</gene>
<sequence length="147" mass="16769">MDDPLLHASGCRHGRPEDRRRLDVMPDYGAFPVWGWFTLPARGDQPAREVHGNLPARALGLSTDLGAALQDWADWHDRHQRGPDFASLHDDRPDPTRDERRRWFEQGRSLADRLAAETGMPVVYLWPSQGRDPSCPVCGERRRITPP</sequence>
<proteinExistence type="predicted"/>
<dbReference type="AlphaFoldDB" id="A0A0A6UEW4"/>
<name>A0A0A6UEW4_ACTUT</name>
<dbReference type="Proteomes" id="UP000054537">
    <property type="component" value="Unassembled WGS sequence"/>
</dbReference>
<dbReference type="EMBL" id="JRTT01000062">
    <property type="protein sequence ID" value="KHD74021.1"/>
    <property type="molecule type" value="Genomic_DNA"/>
</dbReference>
<reference evidence="1 2" key="1">
    <citation type="submission" date="2014-10" db="EMBL/GenBank/DDBJ databases">
        <title>Draft genome sequence of Actinoplanes utahensis NRRL 12052.</title>
        <authorList>
            <person name="Velasco-Bucheli B."/>
            <person name="del Cerro C."/>
            <person name="Hormigo D."/>
            <person name="Garcia J.L."/>
            <person name="Acebal C."/>
            <person name="Arroyo M."/>
            <person name="de la Mata I."/>
        </authorList>
    </citation>
    <scope>NUCLEOTIDE SEQUENCE [LARGE SCALE GENOMIC DNA]</scope>
    <source>
        <strain evidence="1 2">NRRL 12052</strain>
    </source>
</reference>
<organism evidence="1 2">
    <name type="scientific">Actinoplanes utahensis</name>
    <dbReference type="NCBI Taxonomy" id="1869"/>
    <lineage>
        <taxon>Bacteria</taxon>
        <taxon>Bacillati</taxon>
        <taxon>Actinomycetota</taxon>
        <taxon>Actinomycetes</taxon>
        <taxon>Micromonosporales</taxon>
        <taxon>Micromonosporaceae</taxon>
        <taxon>Actinoplanes</taxon>
    </lineage>
</organism>
<evidence type="ECO:0000313" key="2">
    <source>
        <dbReference type="Proteomes" id="UP000054537"/>
    </source>
</evidence>
<dbReference type="OrthoDB" id="5193347at2"/>
<evidence type="ECO:0000313" key="1">
    <source>
        <dbReference type="EMBL" id="KHD74021.1"/>
    </source>
</evidence>
<protein>
    <submittedName>
        <fullName evidence="1">Uncharacterized protein</fullName>
    </submittedName>
</protein>
<accession>A0A0A6UEW4</accession>